<dbReference type="InterPro" id="IPR035976">
    <property type="entry name" value="Sushi/SCR/CCP_sf"/>
</dbReference>
<keyword evidence="3" id="KW-0677">Repeat</keyword>
<evidence type="ECO:0000313" key="8">
    <source>
        <dbReference type="EMBL" id="KAK9404550.1"/>
    </source>
</evidence>
<dbReference type="SMART" id="SM00032">
    <property type="entry name" value="CCP"/>
    <property type="match status" value="3"/>
</dbReference>
<comment type="caution">
    <text evidence="6">Lacks conserved residue(s) required for the propagation of feature annotation.</text>
</comment>
<evidence type="ECO:0000256" key="5">
    <source>
        <dbReference type="ARBA" id="ARBA00023180"/>
    </source>
</evidence>
<reference evidence="8 9" key="1">
    <citation type="journal article" date="2024" name="Proc. Natl. Acad. Sci. U.S.A.">
        <title>The genetic regulatory architecture and epigenomic basis for age-related changes in rattlesnake venom.</title>
        <authorList>
            <person name="Hogan M.P."/>
            <person name="Holding M.L."/>
            <person name="Nystrom G.S."/>
            <person name="Colston T.J."/>
            <person name="Bartlett D.A."/>
            <person name="Mason A.J."/>
            <person name="Ellsworth S.A."/>
            <person name="Rautsaw R.M."/>
            <person name="Lawrence K.C."/>
            <person name="Strickland J.L."/>
            <person name="He B."/>
            <person name="Fraser P."/>
            <person name="Margres M.J."/>
            <person name="Gilbert D.M."/>
            <person name="Gibbs H.L."/>
            <person name="Parkinson C.L."/>
            <person name="Rokyta D.R."/>
        </authorList>
    </citation>
    <scope>NUCLEOTIDE SEQUENCE [LARGE SCALE GENOMIC DNA]</scope>
    <source>
        <strain evidence="8">DRR0105</strain>
    </source>
</reference>
<protein>
    <submittedName>
        <fullName evidence="8">Complement receptor type 2</fullName>
    </submittedName>
</protein>
<feature type="domain" description="Sushi" evidence="7">
    <location>
        <begin position="82"/>
        <end position="141"/>
    </location>
</feature>
<proteinExistence type="predicted"/>
<dbReference type="PANTHER" id="PTHR19325:SF560">
    <property type="entry name" value="SUSHI, VON WILLEBRAND FACTOR TYPE A, EGF AND PENTRAXIN DOMAIN-CONTAINING PROTEIN 1"/>
    <property type="match status" value="1"/>
</dbReference>
<accession>A0AAW1BS16</accession>
<sequence>MVCHDGTWKPKKDFCEKIHCGQPPNIIDGFHNGNATTYPIGTIINYRCSKNFSLIGASFMVCSANRNLTGLWKEKPPICKEVFCKDPVVEHGIKITELGKPYIYRSNVTFQCKIGYFMIGSSLIRCEKNNIWVPIAPLCKKISPDICGTPLILNGNIQPLQPQYETGKTVAISCNQNYSFIDDTTVMTIQCQGYNLWNPPAQLCFFRTSPDIFHLFINHGKIVLGKKKYYDPGDEYVQRVSGIIALVKELSSSNCQVLWLVSYCFYSCLEE</sequence>
<comment type="caution">
    <text evidence="8">The sequence shown here is derived from an EMBL/GenBank/DDBJ whole genome shotgun (WGS) entry which is preliminary data.</text>
</comment>
<evidence type="ECO:0000256" key="2">
    <source>
        <dbReference type="ARBA" id="ARBA00022729"/>
    </source>
</evidence>
<dbReference type="InterPro" id="IPR000436">
    <property type="entry name" value="Sushi_SCR_CCP_dom"/>
</dbReference>
<dbReference type="SUPFAM" id="SSF57535">
    <property type="entry name" value="Complement control module/SCR domain"/>
    <property type="match status" value="3"/>
</dbReference>
<evidence type="ECO:0000259" key="7">
    <source>
        <dbReference type="PROSITE" id="PS50923"/>
    </source>
</evidence>
<dbReference type="InterPro" id="IPR050350">
    <property type="entry name" value="Compl-Cell_Adhes-Reg"/>
</dbReference>
<evidence type="ECO:0000313" key="9">
    <source>
        <dbReference type="Proteomes" id="UP001474421"/>
    </source>
</evidence>
<keyword evidence="2" id="KW-0732">Signal</keyword>
<dbReference type="FunFam" id="2.10.70.10:FF:000014">
    <property type="entry name" value="Membrane cofactor protein"/>
    <property type="match status" value="1"/>
</dbReference>
<dbReference type="AlphaFoldDB" id="A0AAW1BS16"/>
<dbReference type="Pfam" id="PF00084">
    <property type="entry name" value="Sushi"/>
    <property type="match status" value="3"/>
</dbReference>
<dbReference type="CDD" id="cd00033">
    <property type="entry name" value="CCP"/>
    <property type="match status" value="3"/>
</dbReference>
<keyword evidence="8" id="KW-0675">Receptor</keyword>
<dbReference type="EMBL" id="JAOTOJ010000003">
    <property type="protein sequence ID" value="KAK9404550.1"/>
    <property type="molecule type" value="Genomic_DNA"/>
</dbReference>
<feature type="domain" description="Sushi" evidence="7">
    <location>
        <begin position="18"/>
        <end position="81"/>
    </location>
</feature>
<keyword evidence="9" id="KW-1185">Reference proteome</keyword>
<keyword evidence="1 6" id="KW-0768">Sushi</keyword>
<keyword evidence="5" id="KW-0325">Glycoprotein</keyword>
<name>A0AAW1BS16_CROAD</name>
<organism evidence="8 9">
    <name type="scientific">Crotalus adamanteus</name>
    <name type="common">Eastern diamondback rattlesnake</name>
    <dbReference type="NCBI Taxonomy" id="8729"/>
    <lineage>
        <taxon>Eukaryota</taxon>
        <taxon>Metazoa</taxon>
        <taxon>Chordata</taxon>
        <taxon>Craniata</taxon>
        <taxon>Vertebrata</taxon>
        <taxon>Euteleostomi</taxon>
        <taxon>Lepidosauria</taxon>
        <taxon>Squamata</taxon>
        <taxon>Bifurcata</taxon>
        <taxon>Unidentata</taxon>
        <taxon>Episquamata</taxon>
        <taxon>Toxicofera</taxon>
        <taxon>Serpentes</taxon>
        <taxon>Colubroidea</taxon>
        <taxon>Viperidae</taxon>
        <taxon>Crotalinae</taxon>
        <taxon>Crotalus</taxon>
    </lineage>
</organism>
<gene>
    <name evidence="8" type="ORF">NXF25_009377</name>
</gene>
<feature type="domain" description="Sushi" evidence="7">
    <location>
        <begin position="145"/>
        <end position="206"/>
    </location>
</feature>
<keyword evidence="4 6" id="KW-1015">Disulfide bond</keyword>
<dbReference type="Gene3D" id="2.10.70.10">
    <property type="entry name" value="Complement Module, domain 1"/>
    <property type="match status" value="3"/>
</dbReference>
<evidence type="ECO:0000256" key="4">
    <source>
        <dbReference type="ARBA" id="ARBA00023157"/>
    </source>
</evidence>
<evidence type="ECO:0000256" key="3">
    <source>
        <dbReference type="ARBA" id="ARBA00022737"/>
    </source>
</evidence>
<evidence type="ECO:0000256" key="6">
    <source>
        <dbReference type="PROSITE-ProRule" id="PRU00302"/>
    </source>
</evidence>
<dbReference type="PROSITE" id="PS50923">
    <property type="entry name" value="SUSHI"/>
    <property type="match status" value="3"/>
</dbReference>
<evidence type="ECO:0000256" key="1">
    <source>
        <dbReference type="ARBA" id="ARBA00022659"/>
    </source>
</evidence>
<dbReference type="PANTHER" id="PTHR19325">
    <property type="entry name" value="COMPLEMENT COMPONENT-RELATED SUSHI DOMAIN-CONTAINING"/>
    <property type="match status" value="1"/>
</dbReference>
<feature type="disulfide bond" evidence="6">
    <location>
        <begin position="112"/>
        <end position="139"/>
    </location>
</feature>
<dbReference type="Proteomes" id="UP001474421">
    <property type="component" value="Unassembled WGS sequence"/>
</dbReference>